<proteinExistence type="predicted"/>
<sequence>MYTFTYDFDLFSRTDFDDYSDFQLCCYLLKADGAFAEGPSDLLARRFLKNPENIVSVLSVVHQGPWKNKDVLIPSVGYSAAAWFTDGERTEFEEILDSDTAAQSDAGRAVISAISAAYDKSMAEQESNKVTSEQEFSLAPLSEDTGHNTLRLGLQEGSFPWGFQLSGTPQALSGGDTYGAVYQADCGNLALYYSGRDDGQQYLYSMITEDASPATSLWTHRGARCGLKEEELQQYYPNELTYLDADHVGPSYSPLGVEYDGAWVYEPGGEAYCKHILFFMKAGAVTAIEVADLMDGRILN</sequence>
<reference evidence="1" key="1">
    <citation type="submission" date="2019-08" db="EMBL/GenBank/DDBJ databases">
        <authorList>
            <person name="Kucharzyk K."/>
            <person name="Murdoch R.W."/>
            <person name="Higgins S."/>
            <person name="Loffler F."/>
        </authorList>
    </citation>
    <scope>NUCLEOTIDE SEQUENCE</scope>
</reference>
<evidence type="ECO:0000313" key="1">
    <source>
        <dbReference type="EMBL" id="MPM95442.1"/>
    </source>
</evidence>
<name>A0A645E4E3_9ZZZZ</name>
<dbReference type="EMBL" id="VSSQ01041936">
    <property type="protein sequence ID" value="MPM95442.1"/>
    <property type="molecule type" value="Genomic_DNA"/>
</dbReference>
<gene>
    <name evidence="1" type="ORF">SDC9_142596</name>
</gene>
<organism evidence="1">
    <name type="scientific">bioreactor metagenome</name>
    <dbReference type="NCBI Taxonomy" id="1076179"/>
    <lineage>
        <taxon>unclassified sequences</taxon>
        <taxon>metagenomes</taxon>
        <taxon>ecological metagenomes</taxon>
    </lineage>
</organism>
<comment type="caution">
    <text evidence="1">The sequence shown here is derived from an EMBL/GenBank/DDBJ whole genome shotgun (WGS) entry which is preliminary data.</text>
</comment>
<accession>A0A645E4E3</accession>
<dbReference type="AlphaFoldDB" id="A0A645E4E3"/>
<protein>
    <submittedName>
        <fullName evidence="1">Uncharacterized protein</fullName>
    </submittedName>
</protein>